<keyword evidence="3" id="KW-1185">Reference proteome</keyword>
<evidence type="ECO:0008006" key="4">
    <source>
        <dbReference type="Google" id="ProtNLM"/>
    </source>
</evidence>
<evidence type="ECO:0000256" key="1">
    <source>
        <dbReference type="SAM" id="SignalP"/>
    </source>
</evidence>
<keyword evidence="1" id="KW-0732">Signal</keyword>
<evidence type="ECO:0000313" key="2">
    <source>
        <dbReference type="EMBL" id="MBB6050785.1"/>
    </source>
</evidence>
<feature type="signal peptide" evidence="1">
    <location>
        <begin position="1"/>
        <end position="22"/>
    </location>
</feature>
<feature type="chain" id="PRO_5030977451" description="Outer membrane protein beta-barrel domain-containing protein" evidence="1">
    <location>
        <begin position="23"/>
        <end position="175"/>
    </location>
</feature>
<protein>
    <recommendedName>
        <fullName evidence="4">Outer membrane protein beta-barrel domain-containing protein</fullName>
    </recommendedName>
</protein>
<comment type="caution">
    <text evidence="2">The sequence shown here is derived from an EMBL/GenBank/DDBJ whole genome shotgun (WGS) entry which is preliminary data.</text>
</comment>
<proteinExistence type="predicted"/>
<dbReference type="InterPro" id="IPR011250">
    <property type="entry name" value="OMP/PagP_B-barrel"/>
</dbReference>
<dbReference type="EMBL" id="JACHGW010000002">
    <property type="protein sequence ID" value="MBB6050785.1"/>
    <property type="molecule type" value="Genomic_DNA"/>
</dbReference>
<evidence type="ECO:0000313" key="3">
    <source>
        <dbReference type="Proteomes" id="UP000520814"/>
    </source>
</evidence>
<organism evidence="2 3">
    <name type="scientific">Armatimonas rosea</name>
    <dbReference type="NCBI Taxonomy" id="685828"/>
    <lineage>
        <taxon>Bacteria</taxon>
        <taxon>Bacillati</taxon>
        <taxon>Armatimonadota</taxon>
        <taxon>Armatimonadia</taxon>
        <taxon>Armatimonadales</taxon>
        <taxon>Armatimonadaceae</taxon>
        <taxon>Armatimonas</taxon>
    </lineage>
</organism>
<dbReference type="Proteomes" id="UP000520814">
    <property type="component" value="Unassembled WGS sequence"/>
</dbReference>
<gene>
    <name evidence="2" type="ORF">HNQ39_002576</name>
</gene>
<dbReference type="SUPFAM" id="SSF56925">
    <property type="entry name" value="OMPA-like"/>
    <property type="match status" value="1"/>
</dbReference>
<accession>A0A7W9SQV4</accession>
<sequence length="175" mass="18749">MKIKNFTMTLLALTSVIATSQAQEVMLSAEKPFRIAIGTYNPMGSTIRQAMGATLPMLSLSYDAGKSTAEKPMIYGVYFDFAQNRHAGTNNSVTALGFSARYLSRAPVSKARSFVGAGIGSYNIKIGDSNSKVGGKLFGGYELNDGFYAEVAYHIINKVHGDDPSAAAISIGRRF</sequence>
<dbReference type="AlphaFoldDB" id="A0A7W9SQV4"/>
<dbReference type="RefSeq" id="WP_184196375.1">
    <property type="nucleotide sequence ID" value="NZ_JACHGW010000002.1"/>
</dbReference>
<name>A0A7W9SQV4_ARMRO</name>
<reference evidence="2 3" key="1">
    <citation type="submission" date="2020-08" db="EMBL/GenBank/DDBJ databases">
        <title>Genomic Encyclopedia of Type Strains, Phase IV (KMG-IV): sequencing the most valuable type-strain genomes for metagenomic binning, comparative biology and taxonomic classification.</title>
        <authorList>
            <person name="Goeker M."/>
        </authorList>
    </citation>
    <scope>NUCLEOTIDE SEQUENCE [LARGE SCALE GENOMIC DNA]</scope>
    <source>
        <strain evidence="2 3">DSM 23562</strain>
    </source>
</reference>